<dbReference type="AlphaFoldDB" id="A0AAD7PWQ8"/>
<keyword evidence="3" id="KW-1185">Reference proteome</keyword>
<dbReference type="PANTHER" id="PTHR33130:SF43">
    <property type="entry name" value="OS01G0688600 PROTEIN"/>
    <property type="match status" value="1"/>
</dbReference>
<comment type="caution">
    <text evidence="2">The sequence shown here is derived from an EMBL/GenBank/DDBJ whole genome shotgun (WGS) entry which is preliminary data.</text>
</comment>
<dbReference type="KEGG" id="qsa:O6P43_008560"/>
<feature type="region of interest" description="Disordered" evidence="1">
    <location>
        <begin position="152"/>
        <end position="183"/>
    </location>
</feature>
<dbReference type="Pfam" id="PF07797">
    <property type="entry name" value="DUF1639"/>
    <property type="match status" value="1"/>
</dbReference>
<dbReference type="PANTHER" id="PTHR33130">
    <property type="entry name" value="PUTATIVE (DUF1639)-RELATED"/>
    <property type="match status" value="1"/>
</dbReference>
<protein>
    <submittedName>
        <fullName evidence="2">DUF1639 family protein</fullName>
    </submittedName>
</protein>
<sequence length="273" mass="31049">MHRGRAEEGRIVRKLMAMGHERSKPLHNFSLPCLKWGNQRFLRCVKVPPDASDPSSVDRRSSRLQPKFDQFQAKQINPRNFQTSPENPLHNSKRKSNIQNDSDNNIEEVREKLMVDLKVAAKKLKVSVLGEGGVQDETAGNAKPWNLRTRRAACKSPQEETKKCDLGSSPIKGSEAAVPKENPVSVEKNERVKLSISLSKGEVEEDFALMVGTRPPRRPKKRPKIVQRQMDSWKILTLRALLNHFSQDCGSQRLHQNPTKFLMILNEEDDNMG</sequence>
<accession>A0AAD7PWQ8</accession>
<evidence type="ECO:0000313" key="3">
    <source>
        <dbReference type="Proteomes" id="UP001163823"/>
    </source>
</evidence>
<evidence type="ECO:0000256" key="1">
    <source>
        <dbReference type="SAM" id="MobiDB-lite"/>
    </source>
</evidence>
<name>A0AAD7PWQ8_QUISA</name>
<reference evidence="2" key="1">
    <citation type="journal article" date="2023" name="Science">
        <title>Elucidation of the pathway for biosynthesis of saponin adjuvants from the soapbark tree.</title>
        <authorList>
            <person name="Reed J."/>
            <person name="Orme A."/>
            <person name="El-Demerdash A."/>
            <person name="Owen C."/>
            <person name="Martin L.B.B."/>
            <person name="Misra R.C."/>
            <person name="Kikuchi S."/>
            <person name="Rejzek M."/>
            <person name="Martin A.C."/>
            <person name="Harkess A."/>
            <person name="Leebens-Mack J."/>
            <person name="Louveau T."/>
            <person name="Stephenson M.J."/>
            <person name="Osbourn A."/>
        </authorList>
    </citation>
    <scope>NUCLEOTIDE SEQUENCE</scope>
    <source>
        <strain evidence="2">S10</strain>
    </source>
</reference>
<proteinExistence type="predicted"/>
<feature type="region of interest" description="Disordered" evidence="1">
    <location>
        <begin position="47"/>
        <end position="104"/>
    </location>
</feature>
<evidence type="ECO:0000313" key="2">
    <source>
        <dbReference type="EMBL" id="KAJ7970362.1"/>
    </source>
</evidence>
<gene>
    <name evidence="2" type="ORF">O6P43_008560</name>
</gene>
<organism evidence="2 3">
    <name type="scientific">Quillaja saponaria</name>
    <name type="common">Soap bark tree</name>
    <dbReference type="NCBI Taxonomy" id="32244"/>
    <lineage>
        <taxon>Eukaryota</taxon>
        <taxon>Viridiplantae</taxon>
        <taxon>Streptophyta</taxon>
        <taxon>Embryophyta</taxon>
        <taxon>Tracheophyta</taxon>
        <taxon>Spermatophyta</taxon>
        <taxon>Magnoliopsida</taxon>
        <taxon>eudicotyledons</taxon>
        <taxon>Gunneridae</taxon>
        <taxon>Pentapetalae</taxon>
        <taxon>rosids</taxon>
        <taxon>fabids</taxon>
        <taxon>Fabales</taxon>
        <taxon>Quillajaceae</taxon>
        <taxon>Quillaja</taxon>
    </lineage>
</organism>
<dbReference type="EMBL" id="JARAOO010000004">
    <property type="protein sequence ID" value="KAJ7970362.1"/>
    <property type="molecule type" value="Genomic_DNA"/>
</dbReference>
<dbReference type="InterPro" id="IPR012438">
    <property type="entry name" value="DUF1639"/>
</dbReference>
<feature type="compositionally biased region" description="Polar residues" evidence="1">
    <location>
        <begin position="72"/>
        <end position="90"/>
    </location>
</feature>
<dbReference type="Proteomes" id="UP001163823">
    <property type="component" value="Chromosome 4"/>
</dbReference>